<feature type="region of interest" description="Disordered" evidence="1">
    <location>
        <begin position="1"/>
        <end position="38"/>
    </location>
</feature>
<dbReference type="RefSeq" id="WP_058420897.1">
    <property type="nucleotide sequence ID" value="NZ_LKEF01000027.1"/>
</dbReference>
<evidence type="ECO:0000313" key="2">
    <source>
        <dbReference type="EMBL" id="KTB62909.1"/>
    </source>
</evidence>
<protein>
    <submittedName>
        <fullName evidence="2">Uncharacterized protein</fullName>
    </submittedName>
</protein>
<organism evidence="2 3">
    <name type="scientific">Pseudomonas fluorescens ICMP 11288</name>
    <dbReference type="NCBI Taxonomy" id="1198309"/>
    <lineage>
        <taxon>Bacteria</taxon>
        <taxon>Pseudomonadati</taxon>
        <taxon>Pseudomonadota</taxon>
        <taxon>Gammaproteobacteria</taxon>
        <taxon>Pseudomonadales</taxon>
        <taxon>Pseudomonadaceae</taxon>
        <taxon>Pseudomonas</taxon>
    </lineage>
</organism>
<gene>
    <name evidence="2" type="ORF">AO063_20270</name>
</gene>
<accession>A0A0W0HPV7</accession>
<dbReference type="AlphaFoldDB" id="A0A0W0HPV7"/>
<comment type="caution">
    <text evidence="2">The sequence shown here is derived from an EMBL/GenBank/DDBJ whole genome shotgun (WGS) entry which is preliminary data.</text>
</comment>
<sequence length="86" mass="9457">MHTPASDPASKVEGCGGSIEKHKYDETPYPGNSKHSNKNGTALFQVLRRYSLLNSCTDPYIAADQFYTLKTGNDSNAKALRMLVFS</sequence>
<reference evidence="2 3" key="1">
    <citation type="submission" date="2015-09" db="EMBL/GenBank/DDBJ databases">
        <title>Genome sequence of ICMP 11288.</title>
        <authorList>
            <person name="Visnovsky S."/>
            <person name="Lu A."/>
            <person name="Panda P."/>
            <person name="Pitman A."/>
        </authorList>
    </citation>
    <scope>NUCLEOTIDE SEQUENCE [LARGE SCALE GENOMIC DNA]</scope>
    <source>
        <strain evidence="2 3">ICMP 11288</strain>
    </source>
</reference>
<dbReference type="EMBL" id="LKEF01000027">
    <property type="protein sequence ID" value="KTB62909.1"/>
    <property type="molecule type" value="Genomic_DNA"/>
</dbReference>
<name>A0A0W0HPV7_PSEFL</name>
<evidence type="ECO:0000256" key="1">
    <source>
        <dbReference type="SAM" id="MobiDB-lite"/>
    </source>
</evidence>
<evidence type="ECO:0000313" key="3">
    <source>
        <dbReference type="Proteomes" id="UP000054197"/>
    </source>
</evidence>
<dbReference type="Proteomes" id="UP000054197">
    <property type="component" value="Unassembled WGS sequence"/>
</dbReference>
<proteinExistence type="predicted"/>